<evidence type="ECO:0000313" key="2">
    <source>
        <dbReference type="Proteomes" id="UP000245263"/>
    </source>
</evidence>
<dbReference type="Proteomes" id="UP000245263">
    <property type="component" value="Chromosome 1"/>
</dbReference>
<evidence type="ECO:0008006" key="3">
    <source>
        <dbReference type="Google" id="ProtNLM"/>
    </source>
</evidence>
<name>A0ABM7UFD2_9LEPT</name>
<dbReference type="InterPro" id="IPR002591">
    <property type="entry name" value="Phosphodiest/P_Trfase"/>
</dbReference>
<dbReference type="RefSeq" id="WP_109021713.1">
    <property type="nucleotide sequence ID" value="NZ_AP025028.1"/>
</dbReference>
<reference evidence="1 2" key="1">
    <citation type="submission" date="2021-08" db="EMBL/GenBank/DDBJ databases">
        <title>Complete genome sequence of Leptospira kobayashii strain E30.</title>
        <authorList>
            <person name="Nakao R."/>
            <person name="Nakamura S."/>
            <person name="Masuzawa T."/>
            <person name="Koizumi N."/>
        </authorList>
    </citation>
    <scope>NUCLEOTIDE SEQUENCE [LARGE SCALE GENOMIC DNA]</scope>
    <source>
        <strain evidence="1 2">E30</strain>
    </source>
</reference>
<gene>
    <name evidence="1" type="ORF">LPTSP3_g00190</name>
</gene>
<dbReference type="InterPro" id="IPR017850">
    <property type="entry name" value="Alkaline_phosphatase_core_sf"/>
</dbReference>
<dbReference type="Pfam" id="PF01663">
    <property type="entry name" value="Phosphodiest"/>
    <property type="match status" value="1"/>
</dbReference>
<dbReference type="SUPFAM" id="SSF53649">
    <property type="entry name" value="Alkaline phosphatase-like"/>
    <property type="match status" value="1"/>
</dbReference>
<dbReference type="Gene3D" id="3.40.720.10">
    <property type="entry name" value="Alkaline Phosphatase, subunit A"/>
    <property type="match status" value="1"/>
</dbReference>
<keyword evidence="2" id="KW-1185">Reference proteome</keyword>
<evidence type="ECO:0000313" key="1">
    <source>
        <dbReference type="EMBL" id="BDA77089.1"/>
    </source>
</evidence>
<sequence length="557" mass="64252">MNVFIIRYLYIILTISSLCTSCSWESDYKAAAKRSLQPNTDLILVPYPFNIFDKHSRESITLSHYTQEEIKNILQEYDLSWEELKDSWKWNEKEQSFEKEVNYTSHYTQYSYDTNIPVWIYGPKWFYNGSYSDKIHQQHLASILSKVLDFSFSNLLDVQFLSKIFKTNPEKPKLIITIVVDQGGQQLYSAHPNSFPFLKDLKSKSVYFKNGKVGHLEAHTAVGHAAIGTGAYPSQTQAFSNEIYSWSKGKIDVHQVYQGVGDSINLNELKAASLADEWDIYLNNEPVVISQCYAARASIGMAGHGKDFLSKSGQTSDMDFVYWENTKDLKWDTYSNAYLIPEAVKRFNLYDFYKEKEKTTTSSFKVKDRLEFLQKIHFFQASEYQVLLDGESIRTAIQKEILEKKKHLDGDTDLVYVTLKATDAVGHLSGWESEEARKILSATDKEIEKIFSFLKENYGEDFILVITADHGAAPMPEVSNASFLSHDQFFDELSGLLPKEVRTEKSIVQWVTHSHLSLNRDVMKEYSITEEQVIEKLENLQVGGKPFFRRIWKRSDL</sequence>
<proteinExistence type="predicted"/>
<organism evidence="1 2">
    <name type="scientific">Leptospira kobayashii</name>
    <dbReference type="NCBI Taxonomy" id="1917830"/>
    <lineage>
        <taxon>Bacteria</taxon>
        <taxon>Pseudomonadati</taxon>
        <taxon>Spirochaetota</taxon>
        <taxon>Spirochaetia</taxon>
        <taxon>Leptospirales</taxon>
        <taxon>Leptospiraceae</taxon>
        <taxon>Leptospira</taxon>
    </lineage>
</organism>
<accession>A0ABM7UFD2</accession>
<protein>
    <recommendedName>
        <fullName evidence="3">Type I phosphodiesterase/nucleotide pyrophosphatase</fullName>
    </recommendedName>
</protein>
<dbReference type="EMBL" id="AP025028">
    <property type="protein sequence ID" value="BDA77089.1"/>
    <property type="molecule type" value="Genomic_DNA"/>
</dbReference>